<feature type="signal peptide" evidence="1">
    <location>
        <begin position="1"/>
        <end position="19"/>
    </location>
</feature>
<keyword evidence="1" id="KW-0732">Signal</keyword>
<dbReference type="AlphaFoldDB" id="A0A1I6LK68"/>
<dbReference type="EMBL" id="FOZG01000002">
    <property type="protein sequence ID" value="SFS03895.1"/>
    <property type="molecule type" value="Genomic_DNA"/>
</dbReference>
<reference evidence="2 3" key="1">
    <citation type="submission" date="2016-10" db="EMBL/GenBank/DDBJ databases">
        <authorList>
            <person name="de Groot N.N."/>
        </authorList>
    </citation>
    <scope>NUCLEOTIDE SEQUENCE [LARGE SCALE GENOMIC DNA]</scope>
    <source>
        <strain evidence="2 3">S5-249</strain>
    </source>
</reference>
<organism evidence="2 3">
    <name type="scientific">Sphingomonas jatrophae</name>
    <dbReference type="NCBI Taxonomy" id="1166337"/>
    <lineage>
        <taxon>Bacteria</taxon>
        <taxon>Pseudomonadati</taxon>
        <taxon>Pseudomonadota</taxon>
        <taxon>Alphaproteobacteria</taxon>
        <taxon>Sphingomonadales</taxon>
        <taxon>Sphingomonadaceae</taxon>
        <taxon>Sphingomonas</taxon>
    </lineage>
</organism>
<gene>
    <name evidence="2" type="ORF">SAMN05192580_2847</name>
</gene>
<keyword evidence="3" id="KW-1185">Reference proteome</keyword>
<proteinExistence type="predicted"/>
<sequence length="85" mass="9082">MRILLISLMIAAPAAPALSQGAKGRALSFGTQEGPGYGGLSGPTYSDQICLKHKRTGKRICKDRLGWEREAARLSAATQTNGRRP</sequence>
<evidence type="ECO:0000313" key="2">
    <source>
        <dbReference type="EMBL" id="SFS03895.1"/>
    </source>
</evidence>
<evidence type="ECO:0000256" key="1">
    <source>
        <dbReference type="SAM" id="SignalP"/>
    </source>
</evidence>
<name>A0A1I6LK68_9SPHN</name>
<dbReference type="Proteomes" id="UP000198824">
    <property type="component" value="Unassembled WGS sequence"/>
</dbReference>
<protein>
    <submittedName>
        <fullName evidence="2">Uncharacterized protein</fullName>
    </submittedName>
</protein>
<evidence type="ECO:0000313" key="3">
    <source>
        <dbReference type="Proteomes" id="UP000198824"/>
    </source>
</evidence>
<feature type="chain" id="PRO_5011510769" evidence="1">
    <location>
        <begin position="20"/>
        <end position="85"/>
    </location>
</feature>
<accession>A0A1I6LK68</accession>